<name>A0AAW0E9A5_9AGAR</name>
<dbReference type="GO" id="GO:0003688">
    <property type="term" value="F:DNA replication origin binding"/>
    <property type="evidence" value="ECO:0007669"/>
    <property type="project" value="TreeGrafter"/>
</dbReference>
<dbReference type="InterPro" id="IPR056772">
    <property type="entry name" value="RecA-like_ORC2"/>
</dbReference>
<comment type="similarity">
    <text evidence="3">Belongs to the ORC2 family.</text>
</comment>
<evidence type="ECO:0000256" key="4">
    <source>
        <dbReference type="ARBA" id="ARBA00022475"/>
    </source>
</evidence>
<keyword evidence="6" id="KW-0235">DNA replication</keyword>
<dbReference type="GO" id="GO:0005664">
    <property type="term" value="C:nuclear origin of replication recognition complex"/>
    <property type="evidence" value="ECO:0007669"/>
    <property type="project" value="TreeGrafter"/>
</dbReference>
<accession>A0AAW0E9A5</accession>
<dbReference type="Pfam" id="PF04084">
    <property type="entry name" value="RecA-like_ORC2"/>
    <property type="match status" value="1"/>
</dbReference>
<gene>
    <name evidence="16" type="primary">ORC2</name>
    <name evidence="16" type="ORF">VNI00_001350</name>
</gene>
<evidence type="ECO:0000256" key="7">
    <source>
        <dbReference type="ARBA" id="ARBA00022989"/>
    </source>
</evidence>
<dbReference type="GO" id="GO:0005886">
    <property type="term" value="C:plasma membrane"/>
    <property type="evidence" value="ECO:0007669"/>
    <property type="project" value="UniProtKB-SubCell"/>
</dbReference>
<evidence type="ECO:0000256" key="10">
    <source>
        <dbReference type="ARBA" id="ARBA00035120"/>
    </source>
</evidence>
<comment type="subcellular location">
    <subcellularLocation>
        <location evidence="2">Cell membrane</location>
        <topology evidence="2">Multi-pass membrane protein</topology>
    </subcellularLocation>
    <subcellularLocation>
        <location evidence="1">Nucleus</location>
    </subcellularLocation>
</comment>
<feature type="transmembrane region" description="Helical" evidence="13">
    <location>
        <begin position="90"/>
        <end position="110"/>
    </location>
</feature>
<feature type="domain" description="Origin recognition complex subunit 2 winged-helix" evidence="15">
    <location>
        <begin position="722"/>
        <end position="781"/>
    </location>
</feature>
<evidence type="ECO:0000256" key="12">
    <source>
        <dbReference type="SAM" id="MobiDB-lite"/>
    </source>
</evidence>
<feature type="compositionally biased region" description="Acidic residues" evidence="12">
    <location>
        <begin position="352"/>
        <end position="371"/>
    </location>
</feature>
<comment type="caution">
    <text evidence="16">The sequence shown here is derived from an EMBL/GenBank/DDBJ whole genome shotgun (WGS) entry which is preliminary data.</text>
</comment>
<keyword evidence="9" id="KW-0539">Nucleus</keyword>
<feature type="transmembrane region" description="Helical" evidence="13">
    <location>
        <begin position="267"/>
        <end position="287"/>
    </location>
</feature>
<comment type="catalytic activity">
    <reaction evidence="11">
        <text>fluoride(in) = fluoride(out)</text>
        <dbReference type="Rhea" id="RHEA:76159"/>
        <dbReference type="ChEBI" id="CHEBI:17051"/>
    </reaction>
    <physiologicalReaction direction="left-to-right" evidence="11">
        <dbReference type="Rhea" id="RHEA:76160"/>
    </physiologicalReaction>
</comment>
<dbReference type="EMBL" id="JAYKXP010000003">
    <property type="protein sequence ID" value="KAK7060584.1"/>
    <property type="molecule type" value="Genomic_DNA"/>
</dbReference>
<evidence type="ECO:0000256" key="13">
    <source>
        <dbReference type="SAM" id="Phobius"/>
    </source>
</evidence>
<feature type="transmembrane region" description="Helical" evidence="13">
    <location>
        <begin position="117"/>
        <end position="139"/>
    </location>
</feature>
<evidence type="ECO:0000256" key="6">
    <source>
        <dbReference type="ARBA" id="ARBA00022705"/>
    </source>
</evidence>
<feature type="domain" description="Origin recognition complex subunit 2 RecA-like" evidence="14">
    <location>
        <begin position="456"/>
        <end position="636"/>
    </location>
</feature>
<dbReference type="Proteomes" id="UP001383192">
    <property type="component" value="Unassembled WGS sequence"/>
</dbReference>
<organism evidence="16 17">
    <name type="scientific">Paramarasmius palmivorus</name>
    <dbReference type="NCBI Taxonomy" id="297713"/>
    <lineage>
        <taxon>Eukaryota</taxon>
        <taxon>Fungi</taxon>
        <taxon>Dikarya</taxon>
        <taxon>Basidiomycota</taxon>
        <taxon>Agaricomycotina</taxon>
        <taxon>Agaricomycetes</taxon>
        <taxon>Agaricomycetidae</taxon>
        <taxon>Agaricales</taxon>
        <taxon>Marasmiineae</taxon>
        <taxon>Marasmiaceae</taxon>
        <taxon>Paramarasmius</taxon>
    </lineage>
</organism>
<dbReference type="PANTHER" id="PTHR14052:SF0">
    <property type="entry name" value="ORIGIN RECOGNITION COMPLEX SUBUNIT 2"/>
    <property type="match status" value="1"/>
</dbReference>
<evidence type="ECO:0000256" key="8">
    <source>
        <dbReference type="ARBA" id="ARBA00023136"/>
    </source>
</evidence>
<keyword evidence="8 13" id="KW-0472">Membrane</keyword>
<feature type="transmembrane region" description="Helical" evidence="13">
    <location>
        <begin position="57"/>
        <end position="78"/>
    </location>
</feature>
<dbReference type="Pfam" id="PF02537">
    <property type="entry name" value="CRCB"/>
    <property type="match status" value="2"/>
</dbReference>
<feature type="transmembrane region" description="Helical" evidence="13">
    <location>
        <begin position="174"/>
        <end position="195"/>
    </location>
</feature>
<evidence type="ECO:0000256" key="5">
    <source>
        <dbReference type="ARBA" id="ARBA00022692"/>
    </source>
</evidence>
<keyword evidence="4" id="KW-1003">Cell membrane</keyword>
<dbReference type="AlphaFoldDB" id="A0AAW0E9A5"/>
<protein>
    <submittedName>
        <fullName evidence="16">Origin recognition complex subunit 2</fullName>
    </submittedName>
</protein>
<evidence type="ECO:0000313" key="16">
    <source>
        <dbReference type="EMBL" id="KAK7060584.1"/>
    </source>
</evidence>
<evidence type="ECO:0000256" key="3">
    <source>
        <dbReference type="ARBA" id="ARBA00007421"/>
    </source>
</evidence>
<dbReference type="Pfam" id="PF24882">
    <property type="entry name" value="WHD_ORC2"/>
    <property type="match status" value="1"/>
</dbReference>
<feature type="transmembrane region" description="Helical" evidence="13">
    <location>
        <begin position="207"/>
        <end position="228"/>
    </location>
</feature>
<feature type="region of interest" description="Disordered" evidence="12">
    <location>
        <begin position="345"/>
        <end position="388"/>
    </location>
</feature>
<reference evidence="16 17" key="1">
    <citation type="submission" date="2024-01" db="EMBL/GenBank/DDBJ databases">
        <title>A draft genome for a cacao thread blight-causing isolate of Paramarasmius palmivorus.</title>
        <authorList>
            <person name="Baruah I.K."/>
            <person name="Bukari Y."/>
            <person name="Amoako-Attah I."/>
            <person name="Meinhardt L.W."/>
            <person name="Bailey B.A."/>
            <person name="Cohen S.P."/>
        </authorList>
    </citation>
    <scope>NUCLEOTIDE SEQUENCE [LARGE SCALE GENOMIC DNA]</scope>
    <source>
        <strain evidence="16 17">GH-12</strain>
    </source>
</reference>
<dbReference type="PANTHER" id="PTHR14052">
    <property type="entry name" value="ORIGIN RECOGNITION COMPLEX SUBUNIT 2"/>
    <property type="match status" value="1"/>
</dbReference>
<feature type="region of interest" description="Disordered" evidence="12">
    <location>
        <begin position="1"/>
        <end position="23"/>
    </location>
</feature>
<evidence type="ECO:0000256" key="11">
    <source>
        <dbReference type="ARBA" id="ARBA00035585"/>
    </source>
</evidence>
<dbReference type="InterPro" id="IPR007220">
    <property type="entry name" value="ORC2"/>
</dbReference>
<keyword evidence="7 13" id="KW-1133">Transmembrane helix</keyword>
<evidence type="ECO:0000256" key="2">
    <source>
        <dbReference type="ARBA" id="ARBA00004651"/>
    </source>
</evidence>
<evidence type="ECO:0000256" key="9">
    <source>
        <dbReference type="ARBA" id="ARBA00023242"/>
    </source>
</evidence>
<keyword evidence="17" id="KW-1185">Reference proteome</keyword>
<evidence type="ECO:0000313" key="17">
    <source>
        <dbReference type="Proteomes" id="UP001383192"/>
    </source>
</evidence>
<dbReference type="GO" id="GO:0006260">
    <property type="term" value="P:DNA replication"/>
    <property type="evidence" value="ECO:0007669"/>
    <property type="project" value="UniProtKB-KW"/>
</dbReference>
<proteinExistence type="inferred from homology"/>
<evidence type="ECO:0000259" key="15">
    <source>
        <dbReference type="Pfam" id="PF24882"/>
    </source>
</evidence>
<feature type="transmembrane region" description="Helical" evidence="13">
    <location>
        <begin position="234"/>
        <end position="255"/>
    </location>
</feature>
<dbReference type="InterPro" id="IPR003691">
    <property type="entry name" value="FluC"/>
</dbReference>
<comment type="similarity">
    <text evidence="10">Belongs to the fluoride channel Fluc/FEX (TC 1.A.43) family.</text>
</comment>
<evidence type="ECO:0000259" key="14">
    <source>
        <dbReference type="Pfam" id="PF04084"/>
    </source>
</evidence>
<sequence>MASTAKDSSGSSGSPTPRQQFDVEVESVHESIGSIDRPPSQGSTHLPLPASKTYHPFSIHVIALLIPSSIFGVLARLGLQALVTYDGESIFPLAFVQALGCFVMGAALPLKPIIGEFYGPLYIAITTGFCGSLTTFSSWQVDVFDSWINSGGAHRGGLRDSNHEQFIDGLTKTVFTLSLSLSSIIFGSYLAKLGEPYIPRLSPPKRVVRWSITVISILLYAATLPTYFRLSPRFRHQATAALLFAFPGALTRYILSVKLNPLVQTLPIGTFTANAGGTALLAAFHVLQAISTKPVSPTTCSILQGLGDGYCGCLTTVSTFAAEVIALHRLWEKTSVRVFVMNHHDPDASSSGDEDDDQLLESSSEDEDNDLESSPTNSPSKSKKSFLKTQASSDTKGIIVQTSFDAYFTHAASRAQTSNNIYSSLITPLSAEEYAEATAGLSKQPLKSDILTEPSRSALFSRLMLQLRAGFNILCYGFGSKRRLLNEFAVERCSKAGHVVVANGFQPDFNFKEMLRAVENVPGFSSFSSQTSSNSVESQVQRIREFFNQHASKKGHLYIVIHNIDSPILRAPKTQSLLATLAQSPGIHIIASIDHINAPLIWSSSQLSGQVSTTEDDSDNPIQGLSSNGFRWLWNDLTTLTSYDFELRFADRTSLSGAHDGGTRKQRLEAGVAAAALSETAALHVLASVTVKAKKLFVLVGTRQLQAMEDAGIVDVTASSEDYQQYAIGYDALFNMARDNFVATNDTGLRGVLGEFRDHSLIVGSQGGSSGEMLWIPLRKERLEKVINKLKSEGGQ</sequence>
<keyword evidence="5 13" id="KW-0812">Transmembrane</keyword>
<evidence type="ECO:0000256" key="1">
    <source>
        <dbReference type="ARBA" id="ARBA00004123"/>
    </source>
</evidence>
<dbReference type="InterPro" id="IPR056773">
    <property type="entry name" value="WHD_ORC2"/>
</dbReference>